<sequence length="470" mass="49975">MGKKHIVAWLDEHKESFAKLARQIWERPEIAYAESFAAGLQIQALREAGFAIESGVGSVPTAFVATYGSGKPVIGLLGEYDALPGLSQKVSSVREAVTPNGPGHGCGHNLLGTAGVAAAIALKQSIEAEGLSGTIRYYGCPAEEVLSGKTYMARVGVFDSLDAALTWHPGSSNSTWSIPTSALTSVEFYFQGRAAHAGATPHLGRSALDAVELMNVGANYLREHVPDGTRIHYTITNGGEAPNIVPAQASVWYYLRGANRAQVDELLERLLKIAQGAALMTETEVSWEIKAGVYELNVNHTLNQLLYEQKEDAGPLWFTDEDRSLAASLVSTLDPAVRELSKKLRQEQGADGGELLPSAFTNVRPPGRQTGGGSTDVGDVSWITPVGQIITTCAPVGVQVHTWQATASFGSGIGLKGMQYAAKLLALSAYELLTDGGEQLAKARHEFAQSTNGKPYVPAIPAEVRAPVLV</sequence>
<reference evidence="3" key="1">
    <citation type="submission" date="2020-12" db="EMBL/GenBank/DDBJ databases">
        <authorList>
            <person name="Huq M.A."/>
        </authorList>
    </citation>
    <scope>NUCLEOTIDE SEQUENCE</scope>
    <source>
        <strain evidence="3">MAHUQ-46</strain>
    </source>
</reference>
<accession>A0A934J5A1</accession>
<dbReference type="InterPro" id="IPR052030">
    <property type="entry name" value="Peptidase_M20/M20A_hydrolases"/>
</dbReference>
<dbReference type="GO" id="GO:0016805">
    <property type="term" value="F:dipeptidase activity"/>
    <property type="evidence" value="ECO:0007669"/>
    <property type="project" value="TreeGrafter"/>
</dbReference>
<evidence type="ECO:0000256" key="1">
    <source>
        <dbReference type="SAM" id="MobiDB-lite"/>
    </source>
</evidence>
<dbReference type="SUPFAM" id="SSF55031">
    <property type="entry name" value="Bacterial exopeptidase dimerisation domain"/>
    <property type="match status" value="1"/>
</dbReference>
<dbReference type="InterPro" id="IPR036264">
    <property type="entry name" value="Bact_exopeptidase_dim_dom"/>
</dbReference>
<dbReference type="GO" id="GO:0071713">
    <property type="term" value="F:para-aminobenzoyl-glutamate hydrolase activity"/>
    <property type="evidence" value="ECO:0007669"/>
    <property type="project" value="TreeGrafter"/>
</dbReference>
<dbReference type="PANTHER" id="PTHR30575">
    <property type="entry name" value="PEPTIDASE M20"/>
    <property type="match status" value="1"/>
</dbReference>
<dbReference type="Gene3D" id="3.30.70.360">
    <property type="match status" value="1"/>
</dbReference>
<dbReference type="FunFam" id="3.30.70.360:FF:000004">
    <property type="entry name" value="Peptidase M20 domain-containing protein 2"/>
    <property type="match status" value="1"/>
</dbReference>
<dbReference type="NCBIfam" id="TIGR01891">
    <property type="entry name" value="amidohydrolases"/>
    <property type="match status" value="1"/>
</dbReference>
<protein>
    <submittedName>
        <fullName evidence="3">Amidohydrolase</fullName>
    </submittedName>
</protein>
<dbReference type="GO" id="GO:0005737">
    <property type="term" value="C:cytoplasm"/>
    <property type="evidence" value="ECO:0007669"/>
    <property type="project" value="TreeGrafter"/>
</dbReference>
<dbReference type="Gene3D" id="3.40.630.10">
    <property type="entry name" value="Zn peptidases"/>
    <property type="match status" value="2"/>
</dbReference>
<dbReference type="AlphaFoldDB" id="A0A934J5A1"/>
<dbReference type="GO" id="GO:0046657">
    <property type="term" value="P:folic acid catabolic process"/>
    <property type="evidence" value="ECO:0007669"/>
    <property type="project" value="TreeGrafter"/>
</dbReference>
<proteinExistence type="predicted"/>
<dbReference type="SUPFAM" id="SSF53187">
    <property type="entry name" value="Zn-dependent exopeptidases"/>
    <property type="match status" value="1"/>
</dbReference>
<dbReference type="InterPro" id="IPR017145">
    <property type="entry name" value="Aminobenzoyl-glu_utiliz_pB"/>
</dbReference>
<evidence type="ECO:0000259" key="2">
    <source>
        <dbReference type="Pfam" id="PF07687"/>
    </source>
</evidence>
<feature type="region of interest" description="Disordered" evidence="1">
    <location>
        <begin position="352"/>
        <end position="377"/>
    </location>
</feature>
<dbReference type="PANTHER" id="PTHR30575:SF0">
    <property type="entry name" value="XAA-ARG DIPEPTIDASE"/>
    <property type="match status" value="1"/>
</dbReference>
<dbReference type="Proteomes" id="UP000640274">
    <property type="component" value="Unassembled WGS sequence"/>
</dbReference>
<organism evidence="3 4">
    <name type="scientific">Paenibacillus roseus</name>
    <dbReference type="NCBI Taxonomy" id="2798579"/>
    <lineage>
        <taxon>Bacteria</taxon>
        <taxon>Bacillati</taxon>
        <taxon>Bacillota</taxon>
        <taxon>Bacilli</taxon>
        <taxon>Bacillales</taxon>
        <taxon>Paenibacillaceae</taxon>
        <taxon>Paenibacillus</taxon>
    </lineage>
</organism>
<gene>
    <name evidence="3" type="ORF">JFN88_11055</name>
</gene>
<keyword evidence="4" id="KW-1185">Reference proteome</keyword>
<evidence type="ECO:0000313" key="3">
    <source>
        <dbReference type="EMBL" id="MBJ6361803.1"/>
    </source>
</evidence>
<comment type="caution">
    <text evidence="3">The sequence shown here is derived from an EMBL/GenBank/DDBJ whole genome shotgun (WGS) entry which is preliminary data.</text>
</comment>
<name>A0A934J5A1_9BACL</name>
<dbReference type="EMBL" id="JAELUP010000052">
    <property type="protein sequence ID" value="MBJ6361803.1"/>
    <property type="molecule type" value="Genomic_DNA"/>
</dbReference>
<dbReference type="InterPro" id="IPR017439">
    <property type="entry name" value="Amidohydrolase"/>
</dbReference>
<dbReference type="InterPro" id="IPR011650">
    <property type="entry name" value="Peptidase_M20_dimer"/>
</dbReference>
<dbReference type="Pfam" id="PF07687">
    <property type="entry name" value="M20_dimer"/>
    <property type="match status" value="1"/>
</dbReference>
<evidence type="ECO:0000313" key="4">
    <source>
        <dbReference type="Proteomes" id="UP000640274"/>
    </source>
</evidence>
<dbReference type="PIRSF" id="PIRSF037227">
    <property type="entry name" value="Aminobenzoyl-glu_utiliz_pB"/>
    <property type="match status" value="1"/>
</dbReference>
<feature type="domain" description="Peptidase M20 dimerisation" evidence="2">
    <location>
        <begin position="184"/>
        <end position="275"/>
    </location>
</feature>